<dbReference type="Gene3D" id="3.30.565.10">
    <property type="entry name" value="Histidine kinase-like ATPase, C-terminal domain"/>
    <property type="match status" value="1"/>
</dbReference>
<reference evidence="20 21" key="1">
    <citation type="journal article" date="2010" name="Nature">
        <title>Genome sequencing and analysis of the model grass Brachypodium distachyon.</title>
        <authorList>
            <consortium name="International Brachypodium Initiative"/>
        </authorList>
    </citation>
    <scope>NUCLEOTIDE SEQUENCE [LARGE SCALE GENOMIC DNA]</scope>
    <source>
        <strain evidence="20 21">Bd21</strain>
    </source>
</reference>
<dbReference type="InterPro" id="IPR036890">
    <property type="entry name" value="HATPase_C_sf"/>
</dbReference>
<keyword evidence="12" id="KW-0902">Two-component regulatory system</keyword>
<dbReference type="InterPro" id="IPR003661">
    <property type="entry name" value="HisK_dim/P_dom"/>
</dbReference>
<protein>
    <recommendedName>
        <fullName evidence="14">Probable histidine kinase 2</fullName>
        <ecNumber evidence="4">2.7.13.3</ecNumber>
    </recommendedName>
</protein>
<keyword evidence="11" id="KW-1133">Transmembrane helix</keyword>
<feature type="coiled-coil region" evidence="16">
    <location>
        <begin position="39"/>
        <end position="66"/>
    </location>
</feature>
<evidence type="ECO:0000256" key="11">
    <source>
        <dbReference type="ARBA" id="ARBA00022989"/>
    </source>
</evidence>
<keyword evidence="8" id="KW-0812">Transmembrane</keyword>
<dbReference type="PRINTS" id="PR00344">
    <property type="entry name" value="BCTRLSENSOR"/>
</dbReference>
<dbReference type="InterPro" id="IPR004358">
    <property type="entry name" value="Sig_transdc_His_kin-like_C"/>
</dbReference>
<gene>
    <name evidence="21" type="primary">LOC100844244</name>
    <name evidence="20" type="ORF">BRADI_1g34519v3</name>
</gene>
<keyword evidence="16" id="KW-0175">Coiled coil</keyword>
<evidence type="ECO:0000256" key="12">
    <source>
        <dbReference type="ARBA" id="ARBA00023012"/>
    </source>
</evidence>
<dbReference type="SUPFAM" id="SSF52172">
    <property type="entry name" value="CheY-like"/>
    <property type="match status" value="1"/>
</dbReference>
<dbReference type="CDD" id="cd00082">
    <property type="entry name" value="HisKA"/>
    <property type="match status" value="1"/>
</dbReference>
<sequence>MLRRMWLALVCVACSMAVAVPAACLLLMARALWRAAARAAALDAELARHKEALRQAERKSMNKSNAFASASHDIRSALAAFAGYIEVSRPEAQTNPIVMHNLNAMDVCTKKLFDILNTIMDTSKVESGKMQLEEVEFNMADALEESVDMVSVIGINKGVEVVWDPCDFSVLLCENVVGDCRRFKQILDNLLGNALKFTQEGHVVLRAWANRPIARSSICTPSRFAHRRSGGGGGFWGSVFGKGRNCTKQNPCNSLWNDPDSVEFYFEVVDTGIGIPMEKREAVFENYVQVKEGHGGTGLGLGIVQSFVRLMGGEIGIKDKEPGETGTCFGFNVSLKISERQDQQVADIEQGTYTSSSKMSDSDIRALLFRETNCFKGGHCLLVVHEYETRRILHTWMESIGMKVWIIPRVDLISSTLERIHSTSVSPSRASLSHSGLDCETTDWCFSPKEMVNQVLPMALRNNNNMGGNSGGDHPFGALVILDVSNERLDDISREVASLGKIKNQAPCKLVCLADLKTSSEDFARLERSFDLVLRKPMHGSRLYRLLRTMRDIQVSPAQHPYQACPSNPGASQKYFHGIAIREQPDQTAGSAETACLPQEPKIQDDRLLDGMRVLMAEDNQVLQIIQERMLSQLGATVEVAGDGSRAVDMFIDALERAGVSEGHTVPLPYDLVFMDCQMPLMDGYEATKRIREEETHYKIHTPIVALTAHALEEDLHQTIQAGMDLHLTKPIQREQIVDALHQICKEKSCCCAFPTIHE</sequence>
<accession>A0A0Q3H3K1</accession>
<evidence type="ECO:0000256" key="8">
    <source>
        <dbReference type="ARBA" id="ARBA00022692"/>
    </source>
</evidence>
<dbReference type="SMART" id="SM00387">
    <property type="entry name" value="HATPase_c"/>
    <property type="match status" value="1"/>
</dbReference>
<evidence type="ECO:0000313" key="21">
    <source>
        <dbReference type="EnsemblPlants" id="KQK17447"/>
    </source>
</evidence>
<evidence type="ECO:0000313" key="22">
    <source>
        <dbReference type="Proteomes" id="UP000008810"/>
    </source>
</evidence>
<dbReference type="Pfam" id="PF00072">
    <property type="entry name" value="Response_reg"/>
    <property type="match status" value="1"/>
</dbReference>
<dbReference type="PANTHER" id="PTHR43719">
    <property type="entry name" value="TWO-COMPONENT HISTIDINE KINASE"/>
    <property type="match status" value="1"/>
</dbReference>
<keyword evidence="13" id="KW-0472">Membrane</keyword>
<dbReference type="EMBL" id="CM000880">
    <property type="protein sequence ID" value="KQK17447.1"/>
    <property type="molecule type" value="Genomic_DNA"/>
</dbReference>
<comment type="subcellular location">
    <subcellularLocation>
        <location evidence="3">Cell membrane</location>
        <topology evidence="3">Multi-pass membrane protein</topology>
    </subcellularLocation>
</comment>
<feature type="domain" description="Response regulatory" evidence="19">
    <location>
        <begin position="613"/>
        <end position="745"/>
    </location>
</feature>
<dbReference type="EC" id="2.7.13.3" evidence="4"/>
<dbReference type="FunFam" id="3.40.50.2300:FF:000367">
    <property type="entry name" value="Histidine kinase 1"/>
    <property type="match status" value="1"/>
</dbReference>
<keyword evidence="10" id="KW-0932">Cytokinin signaling pathway</keyword>
<evidence type="ECO:0000259" key="19">
    <source>
        <dbReference type="PROSITE" id="PS50110"/>
    </source>
</evidence>
<reference evidence="21" key="3">
    <citation type="submission" date="2018-08" db="UniProtKB">
        <authorList>
            <consortium name="EnsemblPlants"/>
        </authorList>
    </citation>
    <scope>IDENTIFICATION</scope>
    <source>
        <strain evidence="21">cv. Bd21</strain>
    </source>
</reference>
<dbReference type="Gene3D" id="1.10.287.130">
    <property type="match status" value="1"/>
</dbReference>
<dbReference type="InterPro" id="IPR050956">
    <property type="entry name" value="2C_system_His_kinase"/>
</dbReference>
<dbReference type="KEGG" id="bdi:100844244"/>
<dbReference type="Pfam" id="PF02518">
    <property type="entry name" value="HATPase_c"/>
    <property type="match status" value="1"/>
</dbReference>
<evidence type="ECO:0000256" key="3">
    <source>
        <dbReference type="ARBA" id="ARBA00004651"/>
    </source>
</evidence>
<evidence type="ECO:0000256" key="17">
    <source>
        <dbReference type="SAM" id="SignalP"/>
    </source>
</evidence>
<evidence type="ECO:0000256" key="6">
    <source>
        <dbReference type="ARBA" id="ARBA00022553"/>
    </source>
</evidence>
<dbReference type="GO" id="GO:0005886">
    <property type="term" value="C:plasma membrane"/>
    <property type="evidence" value="ECO:0007669"/>
    <property type="project" value="UniProtKB-SubCell"/>
</dbReference>
<dbReference type="SUPFAM" id="SSF55874">
    <property type="entry name" value="ATPase domain of HSP90 chaperone/DNA topoisomerase II/histidine kinase"/>
    <property type="match status" value="1"/>
</dbReference>
<dbReference type="SMART" id="SM00448">
    <property type="entry name" value="REC"/>
    <property type="match status" value="1"/>
</dbReference>
<evidence type="ECO:0000259" key="18">
    <source>
        <dbReference type="PROSITE" id="PS50109"/>
    </source>
</evidence>
<dbReference type="SMART" id="SM00388">
    <property type="entry name" value="HisKA"/>
    <property type="match status" value="1"/>
</dbReference>
<comment type="catalytic activity">
    <reaction evidence="1">
        <text>ATP + protein L-histidine = ADP + protein N-phospho-L-histidine.</text>
        <dbReference type="EC" id="2.7.13.3"/>
    </reaction>
</comment>
<keyword evidence="5" id="KW-1003">Cell membrane</keyword>
<evidence type="ECO:0000256" key="1">
    <source>
        <dbReference type="ARBA" id="ARBA00000085"/>
    </source>
</evidence>
<dbReference type="PROSITE" id="PS50109">
    <property type="entry name" value="HIS_KIN"/>
    <property type="match status" value="1"/>
</dbReference>
<evidence type="ECO:0000313" key="20">
    <source>
        <dbReference type="EMBL" id="KQK17447.1"/>
    </source>
</evidence>
<keyword evidence="6 15" id="KW-0597">Phosphoprotein</keyword>
<dbReference type="InterPro" id="IPR005467">
    <property type="entry name" value="His_kinase_dom"/>
</dbReference>
<dbReference type="EnsemblPlants" id="KQK17447">
    <property type="protein sequence ID" value="KQK17447"/>
    <property type="gene ID" value="BRADI_1g34519v3"/>
</dbReference>
<evidence type="ECO:0000256" key="4">
    <source>
        <dbReference type="ARBA" id="ARBA00012438"/>
    </source>
</evidence>
<dbReference type="STRING" id="15368.A0A0Q3H3K1"/>
<dbReference type="OrthoDB" id="60033at2759"/>
<evidence type="ECO:0000256" key="5">
    <source>
        <dbReference type="ARBA" id="ARBA00022475"/>
    </source>
</evidence>
<reference evidence="20" key="2">
    <citation type="submission" date="2017-06" db="EMBL/GenBank/DDBJ databases">
        <title>WGS assembly of Brachypodium distachyon.</title>
        <authorList>
            <consortium name="The International Brachypodium Initiative"/>
            <person name="Lucas S."/>
            <person name="Harmon-Smith M."/>
            <person name="Lail K."/>
            <person name="Tice H."/>
            <person name="Grimwood J."/>
            <person name="Bruce D."/>
            <person name="Barry K."/>
            <person name="Shu S."/>
            <person name="Lindquist E."/>
            <person name="Wang M."/>
            <person name="Pitluck S."/>
            <person name="Vogel J.P."/>
            <person name="Garvin D.F."/>
            <person name="Mockler T.C."/>
            <person name="Schmutz J."/>
            <person name="Rokhsar D."/>
            <person name="Bevan M.W."/>
        </authorList>
    </citation>
    <scope>NUCLEOTIDE SEQUENCE</scope>
    <source>
        <strain evidence="20">Bd21</strain>
    </source>
</reference>
<organism evidence="20">
    <name type="scientific">Brachypodium distachyon</name>
    <name type="common">Purple false brome</name>
    <name type="synonym">Trachynia distachya</name>
    <dbReference type="NCBI Taxonomy" id="15368"/>
    <lineage>
        <taxon>Eukaryota</taxon>
        <taxon>Viridiplantae</taxon>
        <taxon>Streptophyta</taxon>
        <taxon>Embryophyta</taxon>
        <taxon>Tracheophyta</taxon>
        <taxon>Spermatophyta</taxon>
        <taxon>Magnoliopsida</taxon>
        <taxon>Liliopsida</taxon>
        <taxon>Poales</taxon>
        <taxon>Poaceae</taxon>
        <taxon>BOP clade</taxon>
        <taxon>Pooideae</taxon>
        <taxon>Stipodae</taxon>
        <taxon>Brachypodieae</taxon>
        <taxon>Brachypodium</taxon>
    </lineage>
</organism>
<evidence type="ECO:0000256" key="10">
    <source>
        <dbReference type="ARBA" id="ARBA00022864"/>
    </source>
</evidence>
<comment type="function">
    <text evidence="2">Cytokinin receptor related to bacterial two-component regulators. Functions as a histidine kinase and transmits the stress signal to a downstream MAPK cascade.</text>
</comment>
<dbReference type="RefSeq" id="XP_003581688.1">
    <property type="nucleotide sequence ID" value="XM_003581640.4"/>
</dbReference>
<keyword evidence="9" id="KW-0418">Kinase</keyword>
<evidence type="ECO:0000256" key="15">
    <source>
        <dbReference type="PROSITE-ProRule" id="PRU00169"/>
    </source>
</evidence>
<dbReference type="Proteomes" id="UP000008810">
    <property type="component" value="Chromosome 1"/>
</dbReference>
<feature type="modified residue" description="4-aspartylphosphate" evidence="15">
    <location>
        <position position="676"/>
    </location>
</feature>
<evidence type="ECO:0000256" key="14">
    <source>
        <dbReference type="ARBA" id="ARBA00072894"/>
    </source>
</evidence>
<dbReference type="InterPro" id="IPR003594">
    <property type="entry name" value="HATPase_dom"/>
</dbReference>
<evidence type="ECO:0000256" key="7">
    <source>
        <dbReference type="ARBA" id="ARBA00022679"/>
    </source>
</evidence>
<evidence type="ECO:0000256" key="2">
    <source>
        <dbReference type="ARBA" id="ARBA00002427"/>
    </source>
</evidence>
<dbReference type="InterPro" id="IPR036097">
    <property type="entry name" value="HisK_dim/P_sf"/>
</dbReference>
<dbReference type="PANTHER" id="PTHR43719:SF75">
    <property type="entry name" value="HISTIDINE KINASE CKI1"/>
    <property type="match status" value="1"/>
</dbReference>
<dbReference type="SUPFAM" id="SSF47384">
    <property type="entry name" value="Homodimeric domain of signal transducing histidine kinase"/>
    <property type="match status" value="1"/>
</dbReference>
<feature type="domain" description="Histidine kinase" evidence="18">
    <location>
        <begin position="69"/>
        <end position="337"/>
    </location>
</feature>
<dbReference type="Pfam" id="PF00512">
    <property type="entry name" value="HisKA"/>
    <property type="match status" value="1"/>
</dbReference>
<dbReference type="GO" id="GO:0000155">
    <property type="term" value="F:phosphorelay sensor kinase activity"/>
    <property type="evidence" value="ECO:0007669"/>
    <property type="project" value="InterPro"/>
</dbReference>
<feature type="chain" id="PRO_5043129217" description="Probable histidine kinase 2" evidence="17">
    <location>
        <begin position="18"/>
        <end position="759"/>
    </location>
</feature>
<dbReference type="GO" id="GO:0009736">
    <property type="term" value="P:cytokinin-activated signaling pathway"/>
    <property type="evidence" value="ECO:0007669"/>
    <property type="project" value="UniProtKB-KW"/>
</dbReference>
<keyword evidence="7" id="KW-0808">Transferase</keyword>
<keyword evidence="17" id="KW-0732">Signal</keyword>
<dbReference type="InterPro" id="IPR001789">
    <property type="entry name" value="Sig_transdc_resp-reg_receiver"/>
</dbReference>
<dbReference type="GeneID" id="100844244"/>
<dbReference type="CDD" id="cd17546">
    <property type="entry name" value="REC_hyHK_CKI1_RcsC-like"/>
    <property type="match status" value="1"/>
</dbReference>
<dbReference type="Gramene" id="KQK17447">
    <property type="protein sequence ID" value="KQK17447"/>
    <property type="gene ID" value="BRADI_1g34519v3"/>
</dbReference>
<name>A0A0Q3H3K1_BRADI</name>
<dbReference type="AlphaFoldDB" id="A0A0Q3H3K1"/>
<dbReference type="Gene3D" id="3.40.50.2300">
    <property type="match status" value="1"/>
</dbReference>
<proteinExistence type="predicted"/>
<dbReference type="PROSITE" id="PS50110">
    <property type="entry name" value="RESPONSE_REGULATORY"/>
    <property type="match status" value="1"/>
</dbReference>
<evidence type="ECO:0000256" key="9">
    <source>
        <dbReference type="ARBA" id="ARBA00022777"/>
    </source>
</evidence>
<evidence type="ECO:0000256" key="13">
    <source>
        <dbReference type="ARBA" id="ARBA00023136"/>
    </source>
</evidence>
<evidence type="ECO:0000256" key="16">
    <source>
        <dbReference type="SAM" id="Coils"/>
    </source>
</evidence>
<feature type="signal peptide" evidence="17">
    <location>
        <begin position="1"/>
        <end position="17"/>
    </location>
</feature>
<dbReference type="InterPro" id="IPR011006">
    <property type="entry name" value="CheY-like_superfamily"/>
</dbReference>
<keyword evidence="22" id="KW-1185">Reference proteome</keyword>